<evidence type="ECO:0000256" key="2">
    <source>
        <dbReference type="ARBA" id="ARBA00005074"/>
    </source>
</evidence>
<reference evidence="17" key="1">
    <citation type="submission" date="2021-04" db="EMBL/GenBank/DDBJ databases">
        <authorList>
            <consortium name="Molecular Ecology Group"/>
        </authorList>
    </citation>
    <scope>NUCLEOTIDE SEQUENCE</scope>
</reference>
<evidence type="ECO:0000256" key="14">
    <source>
        <dbReference type="ARBA" id="ARBA00025707"/>
    </source>
</evidence>
<dbReference type="SUPFAM" id="SSF47473">
    <property type="entry name" value="EF-hand"/>
    <property type="match status" value="1"/>
</dbReference>
<dbReference type="GO" id="GO:0005509">
    <property type="term" value="F:calcium ion binding"/>
    <property type="evidence" value="ECO:0007669"/>
    <property type="project" value="InterPro"/>
</dbReference>
<feature type="domain" description="EF-hand" evidence="16">
    <location>
        <begin position="414"/>
        <end position="447"/>
    </location>
</feature>
<dbReference type="SMART" id="SM00054">
    <property type="entry name" value="EFh"/>
    <property type="match status" value="3"/>
</dbReference>
<dbReference type="GO" id="GO:0042171">
    <property type="term" value="F:lysophosphatidic acid acyltransferase activity"/>
    <property type="evidence" value="ECO:0007669"/>
    <property type="project" value="TreeGrafter"/>
</dbReference>
<dbReference type="AlphaFoldDB" id="A0A8S3ZG16"/>
<evidence type="ECO:0000256" key="9">
    <source>
        <dbReference type="ARBA" id="ARBA00023098"/>
    </source>
</evidence>
<comment type="pathway">
    <text evidence="14">Phospholipid metabolism.</text>
</comment>
<proteinExistence type="inferred from homology"/>
<evidence type="ECO:0000256" key="11">
    <source>
        <dbReference type="ARBA" id="ARBA00023209"/>
    </source>
</evidence>
<evidence type="ECO:0000313" key="18">
    <source>
        <dbReference type="Proteomes" id="UP000678393"/>
    </source>
</evidence>
<evidence type="ECO:0000256" key="3">
    <source>
        <dbReference type="ARBA" id="ARBA00008655"/>
    </source>
</evidence>
<feature type="transmembrane region" description="Helical" evidence="15">
    <location>
        <begin position="54"/>
        <end position="70"/>
    </location>
</feature>
<dbReference type="SMART" id="SM00563">
    <property type="entry name" value="PlsC"/>
    <property type="match status" value="1"/>
</dbReference>
<accession>A0A8S3ZG16</accession>
<keyword evidence="10 15" id="KW-0472">Membrane</keyword>
<name>A0A8S3ZG16_9EUPU</name>
<dbReference type="PROSITE" id="PS00018">
    <property type="entry name" value="EF_HAND_1"/>
    <property type="match status" value="2"/>
</dbReference>
<dbReference type="PROSITE" id="PS50222">
    <property type="entry name" value="EF_HAND_2"/>
    <property type="match status" value="3"/>
</dbReference>
<dbReference type="OrthoDB" id="272512at2759"/>
<dbReference type="Pfam" id="PF13499">
    <property type="entry name" value="EF-hand_7"/>
    <property type="match status" value="1"/>
</dbReference>
<evidence type="ECO:0000256" key="6">
    <source>
        <dbReference type="ARBA" id="ARBA00022692"/>
    </source>
</evidence>
<evidence type="ECO:0000256" key="1">
    <source>
        <dbReference type="ARBA" id="ARBA00004370"/>
    </source>
</evidence>
<keyword evidence="7" id="KW-0106">Calcium</keyword>
<comment type="caution">
    <text evidence="17">The sequence shown here is derived from an EMBL/GenBank/DDBJ whole genome shotgun (WGS) entry which is preliminary data.</text>
</comment>
<evidence type="ECO:0000313" key="17">
    <source>
        <dbReference type="EMBL" id="CAG5126640.1"/>
    </source>
</evidence>
<organism evidence="17 18">
    <name type="scientific">Candidula unifasciata</name>
    <dbReference type="NCBI Taxonomy" id="100452"/>
    <lineage>
        <taxon>Eukaryota</taxon>
        <taxon>Metazoa</taxon>
        <taxon>Spiralia</taxon>
        <taxon>Lophotrochozoa</taxon>
        <taxon>Mollusca</taxon>
        <taxon>Gastropoda</taxon>
        <taxon>Heterobranchia</taxon>
        <taxon>Euthyneura</taxon>
        <taxon>Panpulmonata</taxon>
        <taxon>Eupulmonata</taxon>
        <taxon>Stylommatophora</taxon>
        <taxon>Helicina</taxon>
        <taxon>Helicoidea</taxon>
        <taxon>Geomitridae</taxon>
        <taxon>Candidula</taxon>
    </lineage>
</organism>
<keyword evidence="8 15" id="KW-1133">Transmembrane helix</keyword>
<dbReference type="InterPro" id="IPR018247">
    <property type="entry name" value="EF_Hand_1_Ca_BS"/>
</dbReference>
<feature type="domain" description="EF-hand" evidence="16">
    <location>
        <begin position="340"/>
        <end position="375"/>
    </location>
</feature>
<comment type="similarity">
    <text evidence="3">Belongs to the 1-acyl-sn-glycerol-3-phosphate acyltransferase family.</text>
</comment>
<keyword evidence="9" id="KW-0443">Lipid metabolism</keyword>
<keyword evidence="5" id="KW-0808">Transferase</keyword>
<dbReference type="PANTHER" id="PTHR23063:SF52">
    <property type="entry name" value="LYSOPHOSPHATIDYLCHOLINE ACYLTRANSFERASE"/>
    <property type="match status" value="1"/>
</dbReference>
<evidence type="ECO:0000256" key="15">
    <source>
        <dbReference type="SAM" id="Phobius"/>
    </source>
</evidence>
<evidence type="ECO:0000256" key="10">
    <source>
        <dbReference type="ARBA" id="ARBA00023136"/>
    </source>
</evidence>
<comment type="pathway">
    <text evidence="2">Lipid metabolism; phospholipid metabolism.</text>
</comment>
<gene>
    <name evidence="17" type="ORF">CUNI_LOCUS12198</name>
</gene>
<evidence type="ECO:0000259" key="16">
    <source>
        <dbReference type="PROSITE" id="PS50222"/>
    </source>
</evidence>
<dbReference type="GO" id="GO:0005783">
    <property type="term" value="C:endoplasmic reticulum"/>
    <property type="evidence" value="ECO:0007669"/>
    <property type="project" value="TreeGrafter"/>
</dbReference>
<dbReference type="Pfam" id="PF13202">
    <property type="entry name" value="EF-hand_5"/>
    <property type="match status" value="1"/>
</dbReference>
<evidence type="ECO:0000256" key="13">
    <source>
        <dbReference type="ARBA" id="ARBA00023315"/>
    </source>
</evidence>
<comment type="subcellular location">
    <subcellularLocation>
        <location evidence="1">Membrane</location>
    </subcellularLocation>
</comment>
<evidence type="ECO:0000256" key="8">
    <source>
        <dbReference type="ARBA" id="ARBA00022989"/>
    </source>
</evidence>
<feature type="non-terminal residue" evidence="17">
    <location>
        <position position="493"/>
    </location>
</feature>
<dbReference type="CDD" id="cd07991">
    <property type="entry name" value="LPLAT_LPCAT1-like"/>
    <property type="match status" value="1"/>
</dbReference>
<dbReference type="Pfam" id="PF01553">
    <property type="entry name" value="Acyltransferase"/>
    <property type="match status" value="1"/>
</dbReference>
<feature type="domain" description="EF-hand" evidence="16">
    <location>
        <begin position="377"/>
        <end position="412"/>
    </location>
</feature>
<dbReference type="InterPro" id="IPR002048">
    <property type="entry name" value="EF_hand_dom"/>
</dbReference>
<keyword evidence="12" id="KW-1208">Phospholipid metabolism</keyword>
<keyword evidence="18" id="KW-1185">Reference proteome</keyword>
<dbReference type="Gene3D" id="1.10.238.10">
    <property type="entry name" value="EF-hand"/>
    <property type="match status" value="1"/>
</dbReference>
<dbReference type="Proteomes" id="UP000678393">
    <property type="component" value="Unassembled WGS sequence"/>
</dbReference>
<dbReference type="GO" id="GO:0016020">
    <property type="term" value="C:membrane"/>
    <property type="evidence" value="ECO:0007669"/>
    <property type="project" value="UniProtKB-SubCell"/>
</dbReference>
<dbReference type="GO" id="GO:0008374">
    <property type="term" value="F:O-acyltransferase activity"/>
    <property type="evidence" value="ECO:0007669"/>
    <property type="project" value="InterPro"/>
</dbReference>
<dbReference type="GO" id="GO:0008654">
    <property type="term" value="P:phospholipid biosynthetic process"/>
    <property type="evidence" value="ECO:0007669"/>
    <property type="project" value="UniProtKB-KW"/>
</dbReference>
<keyword evidence="4" id="KW-0444">Lipid biosynthesis</keyword>
<dbReference type="SUPFAM" id="SSF69593">
    <property type="entry name" value="Glycerol-3-phosphate (1)-acyltransferase"/>
    <property type="match status" value="1"/>
</dbReference>
<dbReference type="InterPro" id="IPR011992">
    <property type="entry name" value="EF-hand-dom_pair"/>
</dbReference>
<sequence>VALMSLTVAPLRLLLVLILTFLTWSLAVVGLACRPEADQSKPLSGWRKCLRKPFIILWRAIYFVMGFYYVKTKGERASASAAPLLVAAPHSSPFDILLICVGTQTCSPMSRAENATIPVLGSVLKFLQPVFVQREDSESRTKSVQEIRDRSSSPLLWPQIIIFPEGTCTNRTCLISFKLGAFFPGVPVQPVCVKFPNRLDTVTWTCEGLSVYQLMWLTICQFYTRCEIEYLPVYTPNEAEQANPRLYADNVRELMASHLELPVTDHTFDDCRLMREAQKLHMSPRAGLVEMQKLHSKLGLSFSGAQELLQQFNKIKSSRSMKAEAAFITFEDFKNYLMLPESEALRKVFALYDRDGSGTIDFREYVIGLSLLSSPVNNDDTLELAFELFDLDSDGHISQDDLKTILGQAFNIPEEDAETLFNEVNTSCSGRITLDEFKSYAKKKPEYARIFTTYRDLNLRQQQQLEGSSIQTLYDSDFEQWATQVDAAAKKLQ</sequence>
<evidence type="ECO:0000256" key="5">
    <source>
        <dbReference type="ARBA" id="ARBA00022679"/>
    </source>
</evidence>
<dbReference type="EMBL" id="CAJHNH020002412">
    <property type="protein sequence ID" value="CAG5126640.1"/>
    <property type="molecule type" value="Genomic_DNA"/>
</dbReference>
<dbReference type="InterPro" id="IPR002123">
    <property type="entry name" value="Plipid/glycerol_acylTrfase"/>
</dbReference>
<keyword evidence="6 15" id="KW-0812">Transmembrane</keyword>
<dbReference type="PRINTS" id="PR00450">
    <property type="entry name" value="RECOVERIN"/>
</dbReference>
<feature type="transmembrane region" description="Helical" evidence="15">
    <location>
        <begin position="13"/>
        <end position="33"/>
    </location>
</feature>
<keyword evidence="13" id="KW-0012">Acyltransferase</keyword>
<evidence type="ECO:0000256" key="7">
    <source>
        <dbReference type="ARBA" id="ARBA00022837"/>
    </source>
</evidence>
<keyword evidence="11" id="KW-0594">Phospholipid biosynthesis</keyword>
<protein>
    <recommendedName>
        <fullName evidence="16">EF-hand domain-containing protein</fullName>
    </recommendedName>
</protein>
<evidence type="ECO:0000256" key="4">
    <source>
        <dbReference type="ARBA" id="ARBA00022516"/>
    </source>
</evidence>
<dbReference type="PANTHER" id="PTHR23063">
    <property type="entry name" value="PHOSPHOLIPID ACYLTRANSFERASE"/>
    <property type="match status" value="1"/>
</dbReference>
<dbReference type="InterPro" id="IPR045252">
    <property type="entry name" value="LPCAT1-like"/>
</dbReference>
<dbReference type="CDD" id="cd00051">
    <property type="entry name" value="EFh"/>
    <property type="match status" value="2"/>
</dbReference>
<evidence type="ECO:0000256" key="12">
    <source>
        <dbReference type="ARBA" id="ARBA00023264"/>
    </source>
</evidence>